<name>A0A3M7SJ26_BRAPC</name>
<comment type="caution">
    <text evidence="1">The sequence shown here is derived from an EMBL/GenBank/DDBJ whole genome shotgun (WGS) entry which is preliminary data.</text>
</comment>
<sequence length="104" mass="12702">MLNPTRSEDTFVNVILCECVHERFRFRYCVQHVTGYWKYVTLRQIDTLEKINLKLEGCFSFLPKFTLKTKIIFFWYNLMKVKKLAISHNNDYYLIHFSIYFSIK</sequence>
<reference evidence="1 2" key="1">
    <citation type="journal article" date="2018" name="Sci. Rep.">
        <title>Genomic signatures of local adaptation to the degree of environmental predictability in rotifers.</title>
        <authorList>
            <person name="Franch-Gras L."/>
            <person name="Hahn C."/>
            <person name="Garcia-Roger E.M."/>
            <person name="Carmona M.J."/>
            <person name="Serra M."/>
            <person name="Gomez A."/>
        </authorList>
    </citation>
    <scope>NUCLEOTIDE SEQUENCE [LARGE SCALE GENOMIC DNA]</scope>
    <source>
        <strain evidence="1">HYR1</strain>
    </source>
</reference>
<dbReference type="EMBL" id="REGN01001291">
    <property type="protein sequence ID" value="RNA35729.1"/>
    <property type="molecule type" value="Genomic_DNA"/>
</dbReference>
<proteinExistence type="predicted"/>
<gene>
    <name evidence="1" type="ORF">BpHYR1_031130</name>
</gene>
<keyword evidence="2" id="KW-1185">Reference proteome</keyword>
<dbReference type="Proteomes" id="UP000276133">
    <property type="component" value="Unassembled WGS sequence"/>
</dbReference>
<organism evidence="1 2">
    <name type="scientific">Brachionus plicatilis</name>
    <name type="common">Marine rotifer</name>
    <name type="synonym">Brachionus muelleri</name>
    <dbReference type="NCBI Taxonomy" id="10195"/>
    <lineage>
        <taxon>Eukaryota</taxon>
        <taxon>Metazoa</taxon>
        <taxon>Spiralia</taxon>
        <taxon>Gnathifera</taxon>
        <taxon>Rotifera</taxon>
        <taxon>Eurotatoria</taxon>
        <taxon>Monogononta</taxon>
        <taxon>Pseudotrocha</taxon>
        <taxon>Ploima</taxon>
        <taxon>Brachionidae</taxon>
        <taxon>Brachionus</taxon>
    </lineage>
</organism>
<dbReference type="AlphaFoldDB" id="A0A3M7SJ26"/>
<evidence type="ECO:0000313" key="2">
    <source>
        <dbReference type="Proteomes" id="UP000276133"/>
    </source>
</evidence>
<evidence type="ECO:0000313" key="1">
    <source>
        <dbReference type="EMBL" id="RNA35729.1"/>
    </source>
</evidence>
<protein>
    <submittedName>
        <fullName evidence="1">Uncharacterized protein</fullName>
    </submittedName>
</protein>
<accession>A0A3M7SJ26</accession>